<gene>
    <name evidence="1" type="ORF">LCPAC304_00030</name>
</gene>
<evidence type="ECO:0008006" key="2">
    <source>
        <dbReference type="Google" id="ProtNLM"/>
    </source>
</evidence>
<protein>
    <recommendedName>
        <fullName evidence="2">F-box domain-containing protein</fullName>
    </recommendedName>
</protein>
<name>A0A481Z7E2_9VIRU</name>
<dbReference type="EMBL" id="MK500565">
    <property type="protein sequence ID" value="QBK91677.1"/>
    <property type="molecule type" value="Genomic_DNA"/>
</dbReference>
<proteinExistence type="predicted"/>
<reference evidence="1" key="1">
    <citation type="journal article" date="2019" name="MBio">
        <title>Virus Genomes from Deep Sea Sediments Expand the Ocean Megavirome and Support Independent Origins of Viral Gigantism.</title>
        <authorList>
            <person name="Backstrom D."/>
            <person name="Yutin N."/>
            <person name="Jorgensen S.L."/>
            <person name="Dharamshi J."/>
            <person name="Homa F."/>
            <person name="Zaremba-Niedwiedzka K."/>
            <person name="Spang A."/>
            <person name="Wolf Y.I."/>
            <person name="Koonin E.V."/>
            <person name="Ettema T.J."/>
        </authorList>
    </citation>
    <scope>NUCLEOTIDE SEQUENCE</scope>
</reference>
<accession>A0A481Z7E2</accession>
<sequence>MEFLDENLLSIVIQFVPFPEKSKLRLVSTTFNKAFRIKPFNEATIHITKRIFEKTMYILYKDVLFAELVFGDLTVVCLLHTNEETNMFVEYSVDEVKSGKEIKELGALKEIKTIMPLFHLLAFELFHCEFRTCMYTCMDLYNSKWNCFNRNNMCVEFSKYSNHNYVLWSNTIEDSK</sequence>
<evidence type="ECO:0000313" key="1">
    <source>
        <dbReference type="EMBL" id="QBK91677.1"/>
    </source>
</evidence>
<organism evidence="1">
    <name type="scientific">Pithovirus LCPAC304</name>
    <dbReference type="NCBI Taxonomy" id="2506594"/>
    <lineage>
        <taxon>Viruses</taxon>
        <taxon>Pithoviruses</taxon>
    </lineage>
</organism>